<accession>A0A8E0RX30</accession>
<feature type="region of interest" description="Disordered" evidence="1">
    <location>
        <begin position="278"/>
        <end position="307"/>
    </location>
</feature>
<feature type="region of interest" description="Disordered" evidence="1">
    <location>
        <begin position="72"/>
        <end position="135"/>
    </location>
</feature>
<feature type="compositionally biased region" description="Low complexity" evidence="1">
    <location>
        <begin position="284"/>
        <end position="294"/>
    </location>
</feature>
<dbReference type="EMBL" id="LUCM01003276">
    <property type="protein sequence ID" value="KAA0196035.1"/>
    <property type="molecule type" value="Genomic_DNA"/>
</dbReference>
<feature type="compositionally biased region" description="Polar residues" evidence="1">
    <location>
        <begin position="119"/>
        <end position="132"/>
    </location>
</feature>
<evidence type="ECO:0000256" key="1">
    <source>
        <dbReference type="SAM" id="MobiDB-lite"/>
    </source>
</evidence>
<evidence type="ECO:0000313" key="2">
    <source>
        <dbReference type="EMBL" id="KAA0196035.1"/>
    </source>
</evidence>
<evidence type="ECO:0000313" key="3">
    <source>
        <dbReference type="Proteomes" id="UP000728185"/>
    </source>
</evidence>
<feature type="compositionally biased region" description="Basic residues" evidence="1">
    <location>
        <begin position="78"/>
        <end position="103"/>
    </location>
</feature>
<name>A0A8E0RX30_9TREM</name>
<dbReference type="AlphaFoldDB" id="A0A8E0RX30"/>
<gene>
    <name evidence="2" type="ORF">FBUS_07512</name>
</gene>
<dbReference type="Proteomes" id="UP000728185">
    <property type="component" value="Unassembled WGS sequence"/>
</dbReference>
<protein>
    <submittedName>
        <fullName evidence="2">Uncharacterized protein</fullName>
    </submittedName>
</protein>
<dbReference type="OrthoDB" id="6285229at2759"/>
<reference evidence="2" key="1">
    <citation type="submission" date="2019-05" db="EMBL/GenBank/DDBJ databases">
        <title>Annotation for the trematode Fasciolopsis buski.</title>
        <authorList>
            <person name="Choi Y.-J."/>
        </authorList>
    </citation>
    <scope>NUCLEOTIDE SEQUENCE</scope>
    <source>
        <strain evidence="2">HT</strain>
        <tissue evidence="2">Whole worm</tissue>
    </source>
</reference>
<sequence>MNVLQLKDYSDKLELLNEESSFPAQEESKTTPMMREAAIDLTMKQVITESIEDSHSAHTTDRVTSTLDLDENASNKSHVMRSHKVRCKPHARTRVIGSRKPRLTSRPGSSKQTRRRATRANSSGDFTTSKSMTLRKRPIQRRYVYDSPVGSPSATELSTSMIPCTSIGINSTSTISAPLMPQTVYEKSNPETNINTNLAGRNSFSINHLRHNLEYRTLMANQYSTPYAMNPTARHQMCYTCCIRLKNPLEFVKHIQQVHLGLSVPEMKMPKSDLTETNWSTYKNNSNNTVSSSVESQPQFDHVKSEI</sequence>
<comment type="caution">
    <text evidence="2">The sequence shown here is derived from an EMBL/GenBank/DDBJ whole genome shotgun (WGS) entry which is preliminary data.</text>
</comment>
<keyword evidence="3" id="KW-1185">Reference proteome</keyword>
<proteinExistence type="predicted"/>
<organism evidence="2 3">
    <name type="scientific">Fasciolopsis buskii</name>
    <dbReference type="NCBI Taxonomy" id="27845"/>
    <lineage>
        <taxon>Eukaryota</taxon>
        <taxon>Metazoa</taxon>
        <taxon>Spiralia</taxon>
        <taxon>Lophotrochozoa</taxon>
        <taxon>Platyhelminthes</taxon>
        <taxon>Trematoda</taxon>
        <taxon>Digenea</taxon>
        <taxon>Plagiorchiida</taxon>
        <taxon>Echinostomata</taxon>
        <taxon>Echinostomatoidea</taxon>
        <taxon>Fasciolidae</taxon>
        <taxon>Fasciolopsis</taxon>
    </lineage>
</organism>